<dbReference type="Proteomes" id="UP000260773">
    <property type="component" value="Unassembled WGS sequence"/>
</dbReference>
<dbReference type="InterPro" id="IPR006549">
    <property type="entry name" value="HAD-SF_hydro_IIIA"/>
</dbReference>
<organism evidence="1 2">
    <name type="scientific">Coprococcus catus</name>
    <dbReference type="NCBI Taxonomy" id="116085"/>
    <lineage>
        <taxon>Bacteria</taxon>
        <taxon>Bacillati</taxon>
        <taxon>Bacillota</taxon>
        <taxon>Clostridia</taxon>
        <taxon>Lachnospirales</taxon>
        <taxon>Lachnospiraceae</taxon>
        <taxon>Coprococcus</taxon>
    </lineage>
</organism>
<dbReference type="GO" id="GO:0005737">
    <property type="term" value="C:cytoplasm"/>
    <property type="evidence" value="ECO:0007669"/>
    <property type="project" value="TreeGrafter"/>
</dbReference>
<dbReference type="PANTHER" id="PTHR19288:SF25">
    <property type="entry name" value="PHOSPHATIDYLGLYCEROPHOSPHATASE GEP4, MITOCHONDRIAL"/>
    <property type="match status" value="1"/>
</dbReference>
<dbReference type="GO" id="GO:0008962">
    <property type="term" value="F:phosphatidylglycerophosphatase activity"/>
    <property type="evidence" value="ECO:0007669"/>
    <property type="project" value="InterPro"/>
</dbReference>
<dbReference type="RefSeq" id="WP_015514586.1">
    <property type="nucleotide sequence ID" value="NZ_JAQCWV010000001.1"/>
</dbReference>
<name>A0A3E2TQX2_9FIRM</name>
<dbReference type="SUPFAM" id="SSF56784">
    <property type="entry name" value="HAD-like"/>
    <property type="match status" value="1"/>
</dbReference>
<sequence>MIQQFYPDEWLDSAYVIDYEQLYKEGYRGLIFDIDNTLVPHGAPADERAIALFKRLREIGFSCCLLSNNKEPRVKMFNEKIGVSYIFKAGKPGKNGYEQAMRKIGTNKKTTVFIGDQLFTDVWGAKRVGIRNILVKPINPKEEIQIVLKRRLEWIILYFYKKTMKK</sequence>
<dbReference type="InterPro" id="IPR023214">
    <property type="entry name" value="HAD_sf"/>
</dbReference>
<dbReference type="EMBL" id="QVEP01000007">
    <property type="protein sequence ID" value="RGB81056.1"/>
    <property type="molecule type" value="Genomic_DNA"/>
</dbReference>
<evidence type="ECO:0000313" key="1">
    <source>
        <dbReference type="EMBL" id="RGB81056.1"/>
    </source>
</evidence>
<dbReference type="PANTHER" id="PTHR19288">
    <property type="entry name" value="4-NITROPHENYLPHOSPHATASE-RELATED"/>
    <property type="match status" value="1"/>
</dbReference>
<dbReference type="NCBIfam" id="TIGR01668">
    <property type="entry name" value="YqeG_hyp_ppase"/>
    <property type="match status" value="1"/>
</dbReference>
<dbReference type="Gene3D" id="3.40.50.1000">
    <property type="entry name" value="HAD superfamily/HAD-like"/>
    <property type="match status" value="1"/>
</dbReference>
<dbReference type="AlphaFoldDB" id="A0A3E2TQX2"/>
<evidence type="ECO:0000313" key="2">
    <source>
        <dbReference type="Proteomes" id="UP000260773"/>
    </source>
</evidence>
<dbReference type="CDD" id="cd16416">
    <property type="entry name" value="HAD_BsYqeG-like"/>
    <property type="match status" value="1"/>
</dbReference>
<proteinExistence type="predicted"/>
<dbReference type="InterPro" id="IPR010021">
    <property type="entry name" value="PGPP1/Gep4"/>
</dbReference>
<accession>A0A3E2TQX2</accession>
<dbReference type="Pfam" id="PF13242">
    <property type="entry name" value="Hydrolase_like"/>
    <property type="match status" value="1"/>
</dbReference>
<reference evidence="1 2" key="1">
    <citation type="submission" date="2018-08" db="EMBL/GenBank/DDBJ databases">
        <title>A genome reference for cultivated species of the human gut microbiota.</title>
        <authorList>
            <person name="Zou Y."/>
            <person name="Xue W."/>
            <person name="Luo G."/>
        </authorList>
    </citation>
    <scope>NUCLEOTIDE SEQUENCE [LARGE SCALE GENOMIC DNA]</scope>
    <source>
        <strain evidence="1 2">AF45-17</strain>
    </source>
</reference>
<dbReference type="NCBIfam" id="TIGR01662">
    <property type="entry name" value="HAD-SF-IIIA"/>
    <property type="match status" value="1"/>
</dbReference>
<gene>
    <name evidence="1" type="ORF">DW070_04495</name>
</gene>
<comment type="caution">
    <text evidence="1">The sequence shown here is derived from an EMBL/GenBank/DDBJ whole genome shotgun (WGS) entry which is preliminary data.</text>
</comment>
<dbReference type="InterPro" id="IPR036412">
    <property type="entry name" value="HAD-like_sf"/>
</dbReference>
<protein>
    <submittedName>
        <fullName evidence="1">YqeG family HAD IIIA-type phosphatase</fullName>
    </submittedName>
</protein>